<feature type="transmembrane region" description="Helical" evidence="6">
    <location>
        <begin position="138"/>
        <end position="161"/>
    </location>
</feature>
<dbReference type="PANTHER" id="PTHR30086:SF20">
    <property type="entry name" value="ARGININE EXPORTER PROTEIN ARGO-RELATED"/>
    <property type="match status" value="1"/>
</dbReference>
<dbReference type="Proteomes" id="UP000029228">
    <property type="component" value="Unassembled WGS sequence"/>
</dbReference>
<reference evidence="7 8" key="1">
    <citation type="submission" date="2014-09" db="EMBL/GenBank/DDBJ databases">
        <title>Vibrio maritimus JCM 19235. (C45) whole genome shotgun sequence.</title>
        <authorList>
            <person name="Sawabe T."/>
            <person name="Meirelles P."/>
            <person name="Nakanishi M."/>
            <person name="Sayaka M."/>
            <person name="Hattori M."/>
            <person name="Ohkuma M."/>
        </authorList>
    </citation>
    <scope>NUCLEOTIDE SEQUENCE [LARGE SCALE GENOMIC DNA]</scope>
    <source>
        <strain evidence="8">JCM19235</strain>
    </source>
</reference>
<comment type="subcellular location">
    <subcellularLocation>
        <location evidence="1">Cell membrane</location>
        <topology evidence="1">Multi-pass membrane protein</topology>
    </subcellularLocation>
</comment>
<evidence type="ECO:0000256" key="6">
    <source>
        <dbReference type="SAM" id="Phobius"/>
    </source>
</evidence>
<organism evidence="7 8">
    <name type="scientific">Vibrio maritimus</name>
    <dbReference type="NCBI Taxonomy" id="990268"/>
    <lineage>
        <taxon>Bacteria</taxon>
        <taxon>Pseudomonadati</taxon>
        <taxon>Pseudomonadota</taxon>
        <taxon>Gammaproteobacteria</taxon>
        <taxon>Vibrionales</taxon>
        <taxon>Vibrionaceae</taxon>
        <taxon>Vibrio</taxon>
    </lineage>
</organism>
<evidence type="ECO:0000256" key="2">
    <source>
        <dbReference type="ARBA" id="ARBA00022475"/>
    </source>
</evidence>
<dbReference type="NCBIfam" id="NF007653">
    <property type="entry name" value="PRK10323.1"/>
    <property type="match status" value="1"/>
</dbReference>
<dbReference type="Pfam" id="PF01810">
    <property type="entry name" value="LysE"/>
    <property type="match status" value="1"/>
</dbReference>
<dbReference type="InterPro" id="IPR001123">
    <property type="entry name" value="LeuE-type"/>
</dbReference>
<dbReference type="OrthoDB" id="9804822at2"/>
<dbReference type="STRING" id="990268.JCM19235_5655"/>
<keyword evidence="8" id="KW-1185">Reference proteome</keyword>
<evidence type="ECO:0000256" key="5">
    <source>
        <dbReference type="ARBA" id="ARBA00023136"/>
    </source>
</evidence>
<dbReference type="EMBL" id="BBMR01000001">
    <property type="protein sequence ID" value="GAL17106.1"/>
    <property type="molecule type" value="Genomic_DNA"/>
</dbReference>
<evidence type="ECO:0000313" key="7">
    <source>
        <dbReference type="EMBL" id="GAL17106.1"/>
    </source>
</evidence>
<protein>
    <submittedName>
        <fullName evidence="7">Transporter LysE family</fullName>
    </submittedName>
</protein>
<keyword evidence="4 6" id="KW-1133">Transmembrane helix</keyword>
<feature type="transmembrane region" description="Helical" evidence="6">
    <location>
        <begin position="70"/>
        <end position="90"/>
    </location>
</feature>
<dbReference type="GO" id="GO:0033228">
    <property type="term" value="P:cysteine export across plasma membrane"/>
    <property type="evidence" value="ECO:0007669"/>
    <property type="project" value="TreeGrafter"/>
</dbReference>
<evidence type="ECO:0000313" key="8">
    <source>
        <dbReference type="Proteomes" id="UP000029228"/>
    </source>
</evidence>
<name>A0A090RPB4_9VIBR</name>
<evidence type="ECO:0000256" key="4">
    <source>
        <dbReference type="ARBA" id="ARBA00022989"/>
    </source>
</evidence>
<feature type="transmembrane region" description="Helical" evidence="6">
    <location>
        <begin position="41"/>
        <end position="64"/>
    </location>
</feature>
<evidence type="ECO:0000256" key="1">
    <source>
        <dbReference type="ARBA" id="ARBA00004651"/>
    </source>
</evidence>
<dbReference type="PANTHER" id="PTHR30086">
    <property type="entry name" value="ARGININE EXPORTER PROTEIN ARGO"/>
    <property type="match status" value="1"/>
</dbReference>
<dbReference type="GO" id="GO:0005886">
    <property type="term" value="C:plasma membrane"/>
    <property type="evidence" value="ECO:0007669"/>
    <property type="project" value="UniProtKB-SubCell"/>
</dbReference>
<dbReference type="AlphaFoldDB" id="A0A090RPB4"/>
<comment type="caution">
    <text evidence="7">The sequence shown here is derived from an EMBL/GenBank/DDBJ whole genome shotgun (WGS) entry which is preliminary data.</text>
</comment>
<proteinExistence type="predicted"/>
<evidence type="ECO:0000256" key="3">
    <source>
        <dbReference type="ARBA" id="ARBA00022692"/>
    </source>
</evidence>
<keyword evidence="5 6" id="KW-0472">Membrane</keyword>
<dbReference type="GO" id="GO:0015171">
    <property type="term" value="F:amino acid transmembrane transporter activity"/>
    <property type="evidence" value="ECO:0007669"/>
    <property type="project" value="TreeGrafter"/>
</dbReference>
<gene>
    <name evidence="7" type="ORF">JCM19235_5655</name>
</gene>
<sequence length="194" mass="21141">MSAIYTAFFTYVIITSITPGPNNILSLSIATQYGLKRAAKVISGMFCGYIVLMLLCGVFTYHMINLLPVITPWLTWIGAAYIVWLAWGIATSEVKTASEESKGISALAGFGLQFVNVKIILYGITSISTFVLPYTQNIYWILGASLLLALIALASNLVWAVAGRLLQSQFEKYGKAINMTLAATLLYCATQLFA</sequence>
<accession>A0A090RPB4</accession>
<keyword evidence="2" id="KW-1003">Cell membrane</keyword>
<feature type="transmembrane region" description="Helical" evidence="6">
    <location>
        <begin position="110"/>
        <end position="132"/>
    </location>
</feature>
<keyword evidence="3 6" id="KW-0812">Transmembrane</keyword>
<feature type="transmembrane region" description="Helical" evidence="6">
    <location>
        <begin position="6"/>
        <end position="29"/>
    </location>
</feature>